<evidence type="ECO:0000313" key="2">
    <source>
        <dbReference type="Proteomes" id="UP000077266"/>
    </source>
</evidence>
<dbReference type="Proteomes" id="UP000077266">
    <property type="component" value="Unassembled WGS sequence"/>
</dbReference>
<name>A0A165BQ55_EXIGL</name>
<reference evidence="1 2" key="1">
    <citation type="journal article" date="2016" name="Mol. Biol. Evol.">
        <title>Comparative Genomics of Early-Diverging Mushroom-Forming Fungi Provides Insights into the Origins of Lignocellulose Decay Capabilities.</title>
        <authorList>
            <person name="Nagy L.G."/>
            <person name="Riley R."/>
            <person name="Tritt A."/>
            <person name="Adam C."/>
            <person name="Daum C."/>
            <person name="Floudas D."/>
            <person name="Sun H."/>
            <person name="Yadav J.S."/>
            <person name="Pangilinan J."/>
            <person name="Larsson K.H."/>
            <person name="Matsuura K."/>
            <person name="Barry K."/>
            <person name="Labutti K."/>
            <person name="Kuo R."/>
            <person name="Ohm R.A."/>
            <person name="Bhattacharya S.S."/>
            <person name="Shirouzu T."/>
            <person name="Yoshinaga Y."/>
            <person name="Martin F.M."/>
            <person name="Grigoriev I.V."/>
            <person name="Hibbett D.S."/>
        </authorList>
    </citation>
    <scope>NUCLEOTIDE SEQUENCE [LARGE SCALE GENOMIC DNA]</scope>
    <source>
        <strain evidence="1 2">HHB12029</strain>
    </source>
</reference>
<accession>A0A165BQ55</accession>
<dbReference type="InParanoid" id="A0A165BQ55"/>
<sequence length="438" mass="47892">MSASTPSVDADGIPVIVHPSMDIEEDLKDVLTSDLEFRGTFAWFNVYADAPNPGLHVDGLGVVGLPLGDYVAGGFKAVCGDPVAPNVWEVDAARVRCDNEAWATWIESLHNTVCWELALGPAGAATHVECSKLVLYGAGAKPMDALKSRGSPDRVASLLAVLPSRFSAGGVTATFQDRAIGINASQKSALSTTAVAVYADVELQTYDIVSGYCFALLYELVQPPDSGFPRICPPTEPAALTELRHVLLSWKQQEDDIYPDKIVWMLDDHYYDRNASGYQMVPAPALLRGNDAAILRALDCVAKEIGVCLGLTQLCHTVKGAIKGSGYDGRFTLGVDDDENLEMASDGEYEDGRRTRFFELVDLDGKTIRKNVKWDERDHAVLPWSCEDVFEPGDGQESGCEVLDCHYEDMEYSYDRTAIVIWPNTSSFHKKNERRGAL</sequence>
<gene>
    <name evidence="1" type="ORF">EXIGLDRAFT_845010</name>
</gene>
<dbReference type="PANTHER" id="PTHR33099:SF7">
    <property type="entry name" value="MYND-TYPE DOMAIN-CONTAINING PROTEIN"/>
    <property type="match status" value="1"/>
</dbReference>
<organism evidence="1 2">
    <name type="scientific">Exidia glandulosa HHB12029</name>
    <dbReference type="NCBI Taxonomy" id="1314781"/>
    <lineage>
        <taxon>Eukaryota</taxon>
        <taxon>Fungi</taxon>
        <taxon>Dikarya</taxon>
        <taxon>Basidiomycota</taxon>
        <taxon>Agaricomycotina</taxon>
        <taxon>Agaricomycetes</taxon>
        <taxon>Auriculariales</taxon>
        <taxon>Exidiaceae</taxon>
        <taxon>Exidia</taxon>
    </lineage>
</organism>
<keyword evidence="2" id="KW-1185">Reference proteome</keyword>
<dbReference type="AlphaFoldDB" id="A0A165BQ55"/>
<dbReference type="PANTHER" id="PTHR33099">
    <property type="entry name" value="FE2OG DIOXYGENASE DOMAIN-CONTAINING PROTEIN"/>
    <property type="match status" value="1"/>
</dbReference>
<proteinExistence type="predicted"/>
<evidence type="ECO:0000313" key="1">
    <source>
        <dbReference type="EMBL" id="KZV81045.1"/>
    </source>
</evidence>
<protein>
    <submittedName>
        <fullName evidence="1">Uncharacterized protein</fullName>
    </submittedName>
</protein>
<dbReference type="EMBL" id="KV426424">
    <property type="protein sequence ID" value="KZV81045.1"/>
    <property type="molecule type" value="Genomic_DNA"/>
</dbReference>